<proteinExistence type="inferred from homology"/>
<dbReference type="GO" id="GO:0006281">
    <property type="term" value="P:DNA repair"/>
    <property type="evidence" value="ECO:0007669"/>
    <property type="project" value="InterPro"/>
</dbReference>
<protein>
    <submittedName>
        <fullName evidence="6">DNA polymerase IV</fullName>
    </submittedName>
</protein>
<reference evidence="6" key="2">
    <citation type="submission" date="2020-09" db="EMBL/GenBank/DDBJ databases">
        <authorList>
            <person name="Sun Q."/>
            <person name="Zhou Y."/>
        </authorList>
    </citation>
    <scope>NUCLEOTIDE SEQUENCE</scope>
    <source>
        <strain evidence="6">CGMCC 1.15758</strain>
    </source>
</reference>
<keyword evidence="4" id="KW-0808">Transferase</keyword>
<dbReference type="PROSITE" id="PS50173">
    <property type="entry name" value="UMUC"/>
    <property type="match status" value="1"/>
</dbReference>
<keyword evidence="4" id="KW-0239">DNA-directed DNA polymerase</keyword>
<dbReference type="InterPro" id="IPR017961">
    <property type="entry name" value="DNA_pol_Y-fam_little_finger"/>
</dbReference>
<dbReference type="EMBL" id="BMJS01000005">
    <property type="protein sequence ID" value="GGF92908.1"/>
    <property type="molecule type" value="Genomic_DNA"/>
</dbReference>
<dbReference type="InterPro" id="IPR043128">
    <property type="entry name" value="Rev_trsase/Diguanyl_cyclase"/>
</dbReference>
<evidence type="ECO:0000256" key="4">
    <source>
        <dbReference type="ARBA" id="ARBA00022932"/>
    </source>
</evidence>
<gene>
    <name evidence="6" type="primary">dinB</name>
    <name evidence="6" type="ORF">GCM10010995_07600</name>
</gene>
<comment type="similarity">
    <text evidence="1">Belongs to the DNA polymerase type-Y family.</text>
</comment>
<dbReference type="PANTHER" id="PTHR11076">
    <property type="entry name" value="DNA REPAIR POLYMERASE UMUC / TRANSFERASE FAMILY MEMBER"/>
    <property type="match status" value="1"/>
</dbReference>
<keyword evidence="4" id="KW-0548">Nucleotidyltransferase</keyword>
<dbReference type="GO" id="GO:0009432">
    <property type="term" value="P:SOS response"/>
    <property type="evidence" value="ECO:0007669"/>
    <property type="project" value="TreeGrafter"/>
</dbReference>
<dbReference type="GO" id="GO:0003887">
    <property type="term" value="F:DNA-directed DNA polymerase activity"/>
    <property type="evidence" value="ECO:0007669"/>
    <property type="project" value="UniProtKB-KW"/>
</dbReference>
<dbReference type="Pfam" id="PF11799">
    <property type="entry name" value="IMS_C"/>
    <property type="match status" value="1"/>
</dbReference>
<dbReference type="Gene3D" id="3.30.70.270">
    <property type="match status" value="1"/>
</dbReference>
<keyword evidence="2" id="KW-0515">Mutator protein</keyword>
<evidence type="ECO:0000256" key="3">
    <source>
        <dbReference type="ARBA" id="ARBA00022705"/>
    </source>
</evidence>
<dbReference type="GO" id="GO:0042276">
    <property type="term" value="P:error-prone translesion synthesis"/>
    <property type="evidence" value="ECO:0007669"/>
    <property type="project" value="TreeGrafter"/>
</dbReference>
<dbReference type="GO" id="GO:0003684">
    <property type="term" value="F:damaged DNA binding"/>
    <property type="evidence" value="ECO:0007669"/>
    <property type="project" value="InterPro"/>
</dbReference>
<dbReference type="Pfam" id="PF21999">
    <property type="entry name" value="IMS_HHH_1"/>
    <property type="match status" value="1"/>
</dbReference>
<evidence type="ECO:0000313" key="7">
    <source>
        <dbReference type="Proteomes" id="UP000636949"/>
    </source>
</evidence>
<dbReference type="Gene3D" id="1.10.150.20">
    <property type="entry name" value="5' to 3' exonuclease, C-terminal subdomain"/>
    <property type="match status" value="1"/>
</dbReference>
<dbReference type="SUPFAM" id="SSF56672">
    <property type="entry name" value="DNA/RNA polymerases"/>
    <property type="match status" value="1"/>
</dbReference>
<feature type="domain" description="UmuC" evidence="5">
    <location>
        <begin position="1"/>
        <end position="174"/>
    </location>
</feature>
<dbReference type="InterPro" id="IPR043502">
    <property type="entry name" value="DNA/RNA_pol_sf"/>
</dbReference>
<dbReference type="Proteomes" id="UP000636949">
    <property type="component" value="Unassembled WGS sequence"/>
</dbReference>
<dbReference type="PANTHER" id="PTHR11076:SF33">
    <property type="entry name" value="DNA POLYMERASE KAPPA"/>
    <property type="match status" value="1"/>
</dbReference>
<organism evidence="6 7">
    <name type="scientific">Cysteiniphilum litorale</name>
    <dbReference type="NCBI Taxonomy" id="2056700"/>
    <lineage>
        <taxon>Bacteria</taxon>
        <taxon>Pseudomonadati</taxon>
        <taxon>Pseudomonadota</taxon>
        <taxon>Gammaproteobacteria</taxon>
        <taxon>Thiotrichales</taxon>
        <taxon>Fastidiosibacteraceae</taxon>
        <taxon>Cysteiniphilum</taxon>
    </lineage>
</organism>
<dbReference type="GO" id="GO:0006260">
    <property type="term" value="P:DNA replication"/>
    <property type="evidence" value="ECO:0007669"/>
    <property type="project" value="UniProtKB-KW"/>
</dbReference>
<evidence type="ECO:0000256" key="1">
    <source>
        <dbReference type="ARBA" id="ARBA00010945"/>
    </source>
</evidence>
<dbReference type="Gene3D" id="3.40.1170.60">
    <property type="match status" value="1"/>
</dbReference>
<dbReference type="InterPro" id="IPR001126">
    <property type="entry name" value="UmuC"/>
</dbReference>
<dbReference type="InterPro" id="IPR050116">
    <property type="entry name" value="DNA_polymerase-Y"/>
</dbReference>
<reference evidence="6" key="1">
    <citation type="journal article" date="2014" name="Int. J. Syst. Evol. Microbiol.">
        <title>Complete genome sequence of Corynebacterium casei LMG S-19264T (=DSM 44701T), isolated from a smear-ripened cheese.</title>
        <authorList>
            <consortium name="US DOE Joint Genome Institute (JGI-PGF)"/>
            <person name="Walter F."/>
            <person name="Albersmeier A."/>
            <person name="Kalinowski J."/>
            <person name="Ruckert C."/>
        </authorList>
    </citation>
    <scope>NUCLEOTIDE SEQUENCE</scope>
    <source>
        <strain evidence="6">CGMCC 1.15758</strain>
    </source>
</reference>
<dbReference type="InterPro" id="IPR053848">
    <property type="entry name" value="IMS_HHH_1"/>
</dbReference>
<accession>A0A8J3E7T4</accession>
<keyword evidence="3" id="KW-0235">DNA replication</keyword>
<dbReference type="Pfam" id="PF00817">
    <property type="entry name" value="IMS"/>
    <property type="match status" value="1"/>
</dbReference>
<dbReference type="AlphaFoldDB" id="A0A8J3E7T4"/>
<evidence type="ECO:0000259" key="5">
    <source>
        <dbReference type="PROSITE" id="PS50173"/>
    </source>
</evidence>
<keyword evidence="7" id="KW-1185">Reference proteome</keyword>
<name>A0A8J3E7T4_9GAMM</name>
<evidence type="ECO:0000313" key="6">
    <source>
        <dbReference type="EMBL" id="GGF92908.1"/>
    </source>
</evidence>
<dbReference type="GO" id="GO:0005829">
    <property type="term" value="C:cytosol"/>
    <property type="evidence" value="ECO:0007669"/>
    <property type="project" value="TreeGrafter"/>
</dbReference>
<comment type="caution">
    <text evidence="6">The sequence shown here is derived from an EMBL/GenBank/DDBJ whole genome shotgun (WGS) entry which is preliminary data.</text>
</comment>
<sequence length="399" mass="44692">MAFFPSCEQVDFPELRGCPVAVTNGDKGTTIISSSYEAREYGIKTGMKMSEALKLCPQLIKRPSRPDRYAEVSGNIMRALMEITPDISVYSIDECYIDLMPVLKLYGSVKIIADKIRKAVFEASGGIRCSIGITEGQLTAKYCARNKGETTIVPPDQIKSYIGRAPIGDICGIGKNIERYLNQYGILKCADIERFPMSILSNRFGDIGRRLYSVCLGHDPLPIDTTDKDHKSMGHGKVTAGENDRDVIRGIMRQLVERLTRRMRHHKVVSDLFFIGFKTAKGWVGHKYKVQPATNSTSVIWSYVQTHFKNWHYEALYQVQITALSLQSSEVKQLDLFEDLLAPDPSVTKHDKLDDVKDLVNDKFGKHTLRSAAELLADKANMVPVIAFNFDATGKKNSL</sequence>
<evidence type="ECO:0000256" key="2">
    <source>
        <dbReference type="ARBA" id="ARBA00022457"/>
    </source>
</evidence>